<keyword evidence="2 3" id="KW-0040">ANK repeat</keyword>
<dbReference type="AlphaFoldDB" id="A0AAN6F5X6"/>
<evidence type="ECO:0000256" key="2">
    <source>
        <dbReference type="ARBA" id="ARBA00023043"/>
    </source>
</evidence>
<protein>
    <recommendedName>
        <fullName evidence="6">Ankyrin</fullName>
    </recommendedName>
</protein>
<comment type="caution">
    <text evidence="4">The sequence shown here is derived from an EMBL/GenBank/DDBJ whole genome shotgun (WGS) entry which is preliminary data.</text>
</comment>
<evidence type="ECO:0000313" key="5">
    <source>
        <dbReference type="Proteomes" id="UP001168146"/>
    </source>
</evidence>
<dbReference type="InterPro" id="IPR002110">
    <property type="entry name" value="Ankyrin_rpt"/>
</dbReference>
<evidence type="ECO:0000256" key="1">
    <source>
        <dbReference type="ARBA" id="ARBA00022737"/>
    </source>
</evidence>
<evidence type="ECO:0000256" key="3">
    <source>
        <dbReference type="PROSITE-ProRule" id="PRU00023"/>
    </source>
</evidence>
<dbReference type="SUPFAM" id="SSF48403">
    <property type="entry name" value="Ankyrin repeat"/>
    <property type="match status" value="1"/>
</dbReference>
<evidence type="ECO:0000313" key="4">
    <source>
        <dbReference type="EMBL" id="KAK0302197.1"/>
    </source>
</evidence>
<evidence type="ECO:0008006" key="6">
    <source>
        <dbReference type="Google" id="ProtNLM"/>
    </source>
</evidence>
<dbReference type="Gene3D" id="1.25.40.20">
    <property type="entry name" value="Ankyrin repeat-containing domain"/>
    <property type="match status" value="2"/>
</dbReference>
<keyword evidence="1" id="KW-0677">Repeat</keyword>
<gene>
    <name evidence="4" type="ORF">LTR82_017958</name>
</gene>
<organism evidence="4 5">
    <name type="scientific">Friedmanniomyces endolithicus</name>
    <dbReference type="NCBI Taxonomy" id="329885"/>
    <lineage>
        <taxon>Eukaryota</taxon>
        <taxon>Fungi</taxon>
        <taxon>Dikarya</taxon>
        <taxon>Ascomycota</taxon>
        <taxon>Pezizomycotina</taxon>
        <taxon>Dothideomycetes</taxon>
        <taxon>Dothideomycetidae</taxon>
        <taxon>Mycosphaerellales</taxon>
        <taxon>Teratosphaeriaceae</taxon>
        <taxon>Friedmanniomyces</taxon>
    </lineage>
</organism>
<dbReference type="PROSITE" id="PS50297">
    <property type="entry name" value="ANK_REP_REGION"/>
    <property type="match status" value="1"/>
</dbReference>
<dbReference type="PROSITE" id="PS50088">
    <property type="entry name" value="ANK_REPEAT"/>
    <property type="match status" value="1"/>
</dbReference>
<proteinExistence type="predicted"/>
<dbReference type="PANTHER" id="PTHR24198">
    <property type="entry name" value="ANKYRIN REPEAT AND PROTEIN KINASE DOMAIN-CONTAINING PROTEIN"/>
    <property type="match status" value="1"/>
</dbReference>
<dbReference type="SMART" id="SM00248">
    <property type="entry name" value="ANK"/>
    <property type="match status" value="4"/>
</dbReference>
<dbReference type="Pfam" id="PF12796">
    <property type="entry name" value="Ank_2"/>
    <property type="match status" value="2"/>
</dbReference>
<name>A0AAN6F5X6_9PEZI</name>
<dbReference type="EMBL" id="JASUXU010000207">
    <property type="protein sequence ID" value="KAK0302197.1"/>
    <property type="molecule type" value="Genomic_DNA"/>
</dbReference>
<accession>A0AAN6F5X6</accession>
<dbReference type="PANTHER" id="PTHR24198:SF165">
    <property type="entry name" value="ANKYRIN REPEAT-CONTAINING PROTEIN-RELATED"/>
    <property type="match status" value="1"/>
</dbReference>
<reference evidence="4" key="1">
    <citation type="submission" date="2021-12" db="EMBL/GenBank/DDBJ databases">
        <title>Black yeast isolated from Biological Soil Crust.</title>
        <authorList>
            <person name="Kurbessoian T."/>
        </authorList>
    </citation>
    <scope>NUCLEOTIDE SEQUENCE</scope>
    <source>
        <strain evidence="4">CCFEE 5208</strain>
    </source>
</reference>
<dbReference type="InterPro" id="IPR036770">
    <property type="entry name" value="Ankyrin_rpt-contain_sf"/>
</dbReference>
<sequence>MPSPTASLMPSPPPDLTGIPANEYFEDFYLPAERSLVLPVVKIDPESLHTDFLISMGQPPHLELDKAISTGDNVHVINELGRVRSQYPQSNVTLSTAINRAIECEQLEVLKLLLKHGVKADDRNLQVAVRCGNIPFIARLVEAIQWKVNMMLSNGCTLLSLGVVHADLVIWLLAHGADPNVQDAWAETPLSRAVELECYDVLDILLDAGADVKQGAPLHMSLRVKGENEGLRLMAKLLALGAPVDKYQGADALLWEKVGFQQGTALHSACIRGNIEAVRLLLRYGADPTRKQLVQSSEIAESSALDEAASRNRTDIVSVLQGHLEM</sequence>
<dbReference type="Proteomes" id="UP001168146">
    <property type="component" value="Unassembled WGS sequence"/>
</dbReference>
<feature type="repeat" description="ANK" evidence="3">
    <location>
        <begin position="261"/>
        <end position="293"/>
    </location>
</feature>